<gene>
    <name evidence="1" type="ORF">SAMN05443432_101843</name>
</gene>
<dbReference type="EMBL" id="FRCB01000001">
    <property type="protein sequence ID" value="SHL54670.1"/>
    <property type="molecule type" value="Genomic_DNA"/>
</dbReference>
<evidence type="ECO:0000313" key="1">
    <source>
        <dbReference type="EMBL" id="SHL54670.1"/>
    </source>
</evidence>
<dbReference type="Proteomes" id="UP000322545">
    <property type="component" value="Unassembled WGS sequence"/>
</dbReference>
<reference evidence="1 2" key="1">
    <citation type="submission" date="2016-11" db="EMBL/GenBank/DDBJ databases">
        <authorList>
            <person name="Varghese N."/>
            <person name="Submissions S."/>
        </authorList>
    </citation>
    <scope>NUCLEOTIDE SEQUENCE [LARGE SCALE GENOMIC DNA]</scope>
    <source>
        <strain evidence="1 2">DSM 28249</strain>
    </source>
</reference>
<name>A0A1M7BI74_9RHOB</name>
<accession>A0A1M7BI74</accession>
<keyword evidence="2" id="KW-1185">Reference proteome</keyword>
<proteinExistence type="predicted"/>
<organism evidence="1 2">
    <name type="scientific">Roseovarius litoreus</name>
    <dbReference type="NCBI Taxonomy" id="1155722"/>
    <lineage>
        <taxon>Bacteria</taxon>
        <taxon>Pseudomonadati</taxon>
        <taxon>Pseudomonadota</taxon>
        <taxon>Alphaproteobacteria</taxon>
        <taxon>Rhodobacterales</taxon>
        <taxon>Roseobacteraceae</taxon>
        <taxon>Roseovarius</taxon>
    </lineage>
</organism>
<protein>
    <submittedName>
        <fullName evidence="1">Uncharacterized protein</fullName>
    </submittedName>
</protein>
<sequence length="73" mass="7877">MGWLGLGVIFLLSVGVFVHSQATRVFLNEAAGRAEGTLQLATTALEGYLERFERLPPLIAKQQLELPPLSGPS</sequence>
<evidence type="ECO:0000313" key="2">
    <source>
        <dbReference type="Proteomes" id="UP000322545"/>
    </source>
</evidence>
<dbReference type="AlphaFoldDB" id="A0A1M7BI74"/>